<feature type="transmembrane region" description="Helical" evidence="5">
    <location>
        <begin position="170"/>
        <end position="188"/>
    </location>
</feature>
<dbReference type="Pfam" id="PF04932">
    <property type="entry name" value="Wzy_C"/>
    <property type="match status" value="1"/>
</dbReference>
<gene>
    <name evidence="7" type="ORF">ACJDT4_15045</name>
</gene>
<keyword evidence="8" id="KW-1185">Reference proteome</keyword>
<sequence>MKLLEKLMLGIMCIYIFILPINSFKVDKIEMLFFGILILYNLLCFIIESTRKKAIMDLIMFFKDALCLAILIFVIIMCISISYSKDRSIALSETIRFFSYIMIFYTIKFKFNEKSYIKKIIVALYCSTAVVAVIGIYQYITGGKGVAKEFKTGFDYTKVKIPSTLGNPNSLAAFMVIAIFPIIMMIIYEKSKLKKSLYALFTLAMFFNIVFTYSRSSYVGIGVGLVCLLFFYSLKMLVVLVPVFLFGFFNSKVRERVLNIASSSQNVTRFKLWKIALKMVKDHPILGVGNGNYVTRYDEYVKRYPYLEYGYSHFPAHNSYLKVFSELGIIGIVNFVSIIILSIIHVKKFVDMTDDKFFKYFFTGFLAATIAFLVMNTADNLFFVPKVATFFWVLLALSEAAYLRERNL</sequence>
<feature type="transmembrane region" description="Helical" evidence="5">
    <location>
        <begin position="357"/>
        <end position="375"/>
    </location>
</feature>
<feature type="transmembrane region" description="Helical" evidence="5">
    <location>
        <begin position="220"/>
        <end position="249"/>
    </location>
</feature>
<evidence type="ECO:0000259" key="6">
    <source>
        <dbReference type="Pfam" id="PF04932"/>
    </source>
</evidence>
<evidence type="ECO:0000256" key="1">
    <source>
        <dbReference type="ARBA" id="ARBA00004141"/>
    </source>
</evidence>
<feature type="transmembrane region" description="Helical" evidence="5">
    <location>
        <begin position="31"/>
        <end position="49"/>
    </location>
</feature>
<feature type="transmembrane region" description="Helical" evidence="5">
    <location>
        <begin position="327"/>
        <end position="345"/>
    </location>
</feature>
<evidence type="ECO:0000313" key="8">
    <source>
        <dbReference type="Proteomes" id="UP001623592"/>
    </source>
</evidence>
<reference evidence="7 8" key="1">
    <citation type="submission" date="2024-11" db="EMBL/GenBank/DDBJ databases">
        <authorList>
            <person name="Heng Y.C."/>
            <person name="Lim A.C.H."/>
            <person name="Lee J.K.Y."/>
            <person name="Kittelmann S."/>
        </authorList>
    </citation>
    <scope>NUCLEOTIDE SEQUENCE [LARGE SCALE GENOMIC DNA]</scope>
    <source>
        <strain evidence="7 8">WILCCON 0114</strain>
    </source>
</reference>
<feature type="transmembrane region" description="Helical" evidence="5">
    <location>
        <begin position="61"/>
        <end position="83"/>
    </location>
</feature>
<dbReference type="PANTHER" id="PTHR37422">
    <property type="entry name" value="TEICHURONIC ACID BIOSYNTHESIS PROTEIN TUAE"/>
    <property type="match status" value="1"/>
</dbReference>
<keyword evidence="2 5" id="KW-0812">Transmembrane</keyword>
<feature type="transmembrane region" description="Helical" evidence="5">
    <location>
        <begin position="120"/>
        <end position="140"/>
    </location>
</feature>
<feature type="domain" description="O-antigen ligase-related" evidence="6">
    <location>
        <begin position="201"/>
        <end position="336"/>
    </location>
</feature>
<comment type="caution">
    <text evidence="7">The sequence shown here is derived from an EMBL/GenBank/DDBJ whole genome shotgun (WGS) entry which is preliminary data.</text>
</comment>
<feature type="transmembrane region" description="Helical" evidence="5">
    <location>
        <begin position="89"/>
        <end position="108"/>
    </location>
</feature>
<evidence type="ECO:0000256" key="2">
    <source>
        <dbReference type="ARBA" id="ARBA00022692"/>
    </source>
</evidence>
<protein>
    <submittedName>
        <fullName evidence="7">O-antigen ligase family protein</fullName>
    </submittedName>
</protein>
<dbReference type="InterPro" id="IPR051533">
    <property type="entry name" value="WaaL-like"/>
</dbReference>
<keyword evidence="3 5" id="KW-1133">Transmembrane helix</keyword>
<comment type="subcellular location">
    <subcellularLocation>
        <location evidence="1">Membrane</location>
        <topology evidence="1">Multi-pass membrane protein</topology>
    </subcellularLocation>
</comment>
<dbReference type="PANTHER" id="PTHR37422:SF17">
    <property type="entry name" value="O-ANTIGEN LIGASE"/>
    <property type="match status" value="1"/>
</dbReference>
<evidence type="ECO:0000256" key="4">
    <source>
        <dbReference type="ARBA" id="ARBA00023136"/>
    </source>
</evidence>
<evidence type="ECO:0000256" key="5">
    <source>
        <dbReference type="SAM" id="Phobius"/>
    </source>
</evidence>
<proteinExistence type="predicted"/>
<dbReference type="RefSeq" id="WP_406788384.1">
    <property type="nucleotide sequence ID" value="NZ_JBJIAA010000012.1"/>
</dbReference>
<feature type="transmembrane region" description="Helical" evidence="5">
    <location>
        <begin position="197"/>
        <end position="214"/>
    </location>
</feature>
<name>A0ABW8TGS4_9CLOT</name>
<keyword evidence="7" id="KW-0436">Ligase</keyword>
<dbReference type="GO" id="GO:0016874">
    <property type="term" value="F:ligase activity"/>
    <property type="evidence" value="ECO:0007669"/>
    <property type="project" value="UniProtKB-KW"/>
</dbReference>
<dbReference type="InterPro" id="IPR007016">
    <property type="entry name" value="O-antigen_ligase-rel_domated"/>
</dbReference>
<accession>A0ABW8TGS4</accession>
<feature type="transmembrane region" description="Helical" evidence="5">
    <location>
        <begin position="7"/>
        <end position="25"/>
    </location>
</feature>
<feature type="transmembrane region" description="Helical" evidence="5">
    <location>
        <begin position="382"/>
        <end position="403"/>
    </location>
</feature>
<evidence type="ECO:0000313" key="7">
    <source>
        <dbReference type="EMBL" id="MFL0251733.1"/>
    </source>
</evidence>
<evidence type="ECO:0000256" key="3">
    <source>
        <dbReference type="ARBA" id="ARBA00022989"/>
    </source>
</evidence>
<keyword evidence="4 5" id="KW-0472">Membrane</keyword>
<dbReference type="EMBL" id="JBJIAA010000012">
    <property type="protein sequence ID" value="MFL0251733.1"/>
    <property type="molecule type" value="Genomic_DNA"/>
</dbReference>
<dbReference type="Proteomes" id="UP001623592">
    <property type="component" value="Unassembled WGS sequence"/>
</dbReference>
<organism evidence="7 8">
    <name type="scientific">Clostridium neuense</name>
    <dbReference type="NCBI Taxonomy" id="1728934"/>
    <lineage>
        <taxon>Bacteria</taxon>
        <taxon>Bacillati</taxon>
        <taxon>Bacillota</taxon>
        <taxon>Clostridia</taxon>
        <taxon>Eubacteriales</taxon>
        <taxon>Clostridiaceae</taxon>
        <taxon>Clostridium</taxon>
    </lineage>
</organism>